<dbReference type="EMBL" id="GGEC01025956">
    <property type="protein sequence ID" value="MBX06440.1"/>
    <property type="molecule type" value="Transcribed_RNA"/>
</dbReference>
<accession>A0A2P2KL70</accession>
<evidence type="ECO:0000313" key="1">
    <source>
        <dbReference type="EMBL" id="MBX06440.1"/>
    </source>
</evidence>
<protein>
    <submittedName>
        <fullName evidence="1">Uncharacterized protein</fullName>
    </submittedName>
</protein>
<sequence length="101" mass="11877">MFMLAKIWVSQRKTYQLPPNILRMGDNKHLSLPCLQNIGIKEKYKHMSTHIRWLEHETIEQEQEENYHTSKAKTSLKASSLGQKKMESQIEFLYSQIEGGL</sequence>
<dbReference type="AlphaFoldDB" id="A0A2P2KL70"/>
<reference evidence="1" key="1">
    <citation type="submission" date="2018-02" db="EMBL/GenBank/DDBJ databases">
        <title>Rhizophora mucronata_Transcriptome.</title>
        <authorList>
            <person name="Meera S.P."/>
            <person name="Sreeshan A."/>
            <person name="Augustine A."/>
        </authorList>
    </citation>
    <scope>NUCLEOTIDE SEQUENCE</scope>
    <source>
        <tissue evidence="1">Leaf</tissue>
    </source>
</reference>
<proteinExistence type="predicted"/>
<organism evidence="1">
    <name type="scientific">Rhizophora mucronata</name>
    <name type="common">Asiatic mangrove</name>
    <dbReference type="NCBI Taxonomy" id="61149"/>
    <lineage>
        <taxon>Eukaryota</taxon>
        <taxon>Viridiplantae</taxon>
        <taxon>Streptophyta</taxon>
        <taxon>Embryophyta</taxon>
        <taxon>Tracheophyta</taxon>
        <taxon>Spermatophyta</taxon>
        <taxon>Magnoliopsida</taxon>
        <taxon>eudicotyledons</taxon>
        <taxon>Gunneridae</taxon>
        <taxon>Pentapetalae</taxon>
        <taxon>rosids</taxon>
        <taxon>fabids</taxon>
        <taxon>Malpighiales</taxon>
        <taxon>Rhizophoraceae</taxon>
        <taxon>Rhizophora</taxon>
    </lineage>
</organism>
<name>A0A2P2KL70_RHIMU</name>